<dbReference type="NCBIfam" id="TIGR01174">
    <property type="entry name" value="ftsA"/>
    <property type="match status" value="1"/>
</dbReference>
<proteinExistence type="inferred from homology"/>
<comment type="caution">
    <text evidence="8">The sequence shown here is derived from an EMBL/GenBank/DDBJ whole genome shotgun (WGS) entry which is preliminary data.</text>
</comment>
<keyword evidence="4 5" id="KW-0131">Cell cycle</keyword>
<dbReference type="Proteomes" id="UP000681075">
    <property type="component" value="Unassembled WGS sequence"/>
</dbReference>
<dbReference type="GO" id="GO:0032153">
    <property type="term" value="C:cell division site"/>
    <property type="evidence" value="ECO:0007669"/>
    <property type="project" value="UniProtKB-UniRule"/>
</dbReference>
<evidence type="ECO:0000256" key="1">
    <source>
        <dbReference type="ARBA" id="ARBA00022475"/>
    </source>
</evidence>
<dbReference type="InterPro" id="IPR020823">
    <property type="entry name" value="Cell_div_FtsA"/>
</dbReference>
<dbReference type="InterPro" id="IPR050696">
    <property type="entry name" value="FtsA/MreB"/>
</dbReference>
<evidence type="ECO:0000313" key="8">
    <source>
        <dbReference type="EMBL" id="GIL39787.1"/>
    </source>
</evidence>
<dbReference type="HAMAP" id="MF_02033">
    <property type="entry name" value="FtsA"/>
    <property type="match status" value="1"/>
</dbReference>
<dbReference type="Pfam" id="PF14450">
    <property type="entry name" value="FtsA"/>
    <property type="match status" value="1"/>
</dbReference>
<accession>A0A8S8XEE6</accession>
<dbReference type="InterPro" id="IPR043129">
    <property type="entry name" value="ATPase_NBD"/>
</dbReference>
<dbReference type="PIRSF" id="PIRSF003101">
    <property type="entry name" value="FtsA"/>
    <property type="match status" value="1"/>
</dbReference>
<dbReference type="PANTHER" id="PTHR32432">
    <property type="entry name" value="CELL DIVISION PROTEIN FTSA-RELATED"/>
    <property type="match status" value="1"/>
</dbReference>
<dbReference type="GO" id="GO:0043093">
    <property type="term" value="P:FtsZ-dependent cytokinesis"/>
    <property type="evidence" value="ECO:0007669"/>
    <property type="project" value="UniProtKB-UniRule"/>
</dbReference>
<evidence type="ECO:0000256" key="6">
    <source>
        <dbReference type="PIRNR" id="PIRNR003101"/>
    </source>
</evidence>
<dbReference type="PANTHER" id="PTHR32432:SF4">
    <property type="entry name" value="CELL DIVISION PROTEIN FTSA"/>
    <property type="match status" value="1"/>
</dbReference>
<gene>
    <name evidence="5 8" type="primary">ftsA</name>
    <name evidence="8" type="ORF">TMPK1_20240</name>
</gene>
<comment type="function">
    <text evidence="5 6">Cell division protein that is involved in the assembly of the Z ring. May serve as a membrane anchor for the Z ring.</text>
</comment>
<name>A0A8S8XEE6_9PROT</name>
<protein>
    <recommendedName>
        <fullName evidence="5 6">Cell division protein FtsA</fullName>
    </recommendedName>
</protein>
<comment type="subunit">
    <text evidence="5">Self-interacts. Interacts with FtsZ.</text>
</comment>
<keyword evidence="1 5" id="KW-1003">Cell membrane</keyword>
<dbReference type="AlphaFoldDB" id="A0A8S8XEE6"/>
<evidence type="ECO:0000313" key="9">
    <source>
        <dbReference type="Proteomes" id="UP000681075"/>
    </source>
</evidence>
<dbReference type="GO" id="GO:0009898">
    <property type="term" value="C:cytoplasmic side of plasma membrane"/>
    <property type="evidence" value="ECO:0007669"/>
    <property type="project" value="UniProtKB-UniRule"/>
</dbReference>
<dbReference type="Pfam" id="PF02491">
    <property type="entry name" value="SHS2_FTSA"/>
    <property type="match status" value="1"/>
</dbReference>
<evidence type="ECO:0000256" key="5">
    <source>
        <dbReference type="HAMAP-Rule" id="MF_02033"/>
    </source>
</evidence>
<evidence type="ECO:0000256" key="2">
    <source>
        <dbReference type="ARBA" id="ARBA00022618"/>
    </source>
</evidence>
<dbReference type="SMART" id="SM00842">
    <property type="entry name" value="FtsA"/>
    <property type="match status" value="1"/>
</dbReference>
<dbReference type="Gene3D" id="3.30.420.40">
    <property type="match status" value="2"/>
</dbReference>
<sequence>MGMMPKRPRHRPRGSILAAIDVGSTKIACFIARVEDEDRLQPIGIGHQLSQGVKAGAIVDMEAATAAIAQAVNAAEQMAGETIREAMVNLSAAHVESHPLTVEVAISGHQVGDLDLRRALASARQVERPGETEIVHAIPVGYAIDGMRGIEEPRGMFGQTLGVQLHAIAANAGAVRTMGVCVADAHLNVEGICVGPYASGLATLVDDEMDLGCVLIDMGGGTTEIGVFVEGVCVHVDCVPVGGAHVTRDVASGLSTSLTHAERIKTLYGAAFASAADERELIDVPQIGDAESHGPNHLPRSFLTSIIQPRLEETFEMVRGKLEASGFHAAAGRRVVLTGGASQLAGVRELAQLILDKQVRLARPFRIPGLAENAAGPAFATAAGLLRFAARMPDDLKSLPAAQQAPTSLFGKVGHWLRENL</sequence>
<dbReference type="EMBL" id="BOPV01000001">
    <property type="protein sequence ID" value="GIL39787.1"/>
    <property type="molecule type" value="Genomic_DNA"/>
</dbReference>
<dbReference type="SUPFAM" id="SSF53067">
    <property type="entry name" value="Actin-like ATPase domain"/>
    <property type="match status" value="2"/>
</dbReference>
<evidence type="ECO:0000256" key="3">
    <source>
        <dbReference type="ARBA" id="ARBA00023136"/>
    </source>
</evidence>
<feature type="domain" description="SHS2" evidence="7">
    <location>
        <begin position="17"/>
        <end position="203"/>
    </location>
</feature>
<dbReference type="CDD" id="cd24048">
    <property type="entry name" value="ASKHA_NBD_FtsA"/>
    <property type="match status" value="1"/>
</dbReference>
<keyword evidence="3 5" id="KW-0472">Membrane</keyword>
<comment type="subcellular location">
    <subcellularLocation>
        <location evidence="5">Cell membrane</location>
        <topology evidence="5">Peripheral membrane protein</topology>
        <orientation evidence="5">Cytoplasmic side</orientation>
    </subcellularLocation>
    <text evidence="5">Localizes to the Z ring in an FtsZ-dependent manner. Targeted to the membrane through a conserved C-terminal amphipathic helix.</text>
</comment>
<keyword evidence="2 5" id="KW-0132">Cell division</keyword>
<evidence type="ECO:0000256" key="4">
    <source>
        <dbReference type="ARBA" id="ARBA00023306"/>
    </source>
</evidence>
<dbReference type="InterPro" id="IPR003494">
    <property type="entry name" value="SHS2_FtsA"/>
</dbReference>
<keyword evidence="9" id="KW-1185">Reference proteome</keyword>
<reference evidence="8" key="1">
    <citation type="submission" date="2021-02" db="EMBL/GenBank/DDBJ databases">
        <title>Genome sequence of Rhodospirillales sp. strain TMPK1 isolated from soil.</title>
        <authorList>
            <person name="Nakai R."/>
            <person name="Kusada H."/>
            <person name="Tamaki H."/>
        </authorList>
    </citation>
    <scope>NUCLEOTIDE SEQUENCE</scope>
    <source>
        <strain evidence="8">TMPK1</strain>
    </source>
</reference>
<evidence type="ECO:0000259" key="7">
    <source>
        <dbReference type="SMART" id="SM00842"/>
    </source>
</evidence>
<comment type="similarity">
    <text evidence="5 6">Belongs to the FtsA/MreB family.</text>
</comment>
<organism evidence="8 9">
    <name type="scientific">Roseiterribacter gracilis</name>
    <dbReference type="NCBI Taxonomy" id="2812848"/>
    <lineage>
        <taxon>Bacteria</taxon>
        <taxon>Pseudomonadati</taxon>
        <taxon>Pseudomonadota</taxon>
        <taxon>Alphaproteobacteria</taxon>
        <taxon>Rhodospirillales</taxon>
        <taxon>Roseiterribacteraceae</taxon>
        <taxon>Roseiterribacter</taxon>
    </lineage>
</organism>